<evidence type="ECO:0000313" key="1">
    <source>
        <dbReference type="EMBL" id="GAA2500600.1"/>
    </source>
</evidence>
<accession>A0ABP5ZL22</accession>
<proteinExistence type="predicted"/>
<comment type="caution">
    <text evidence="1">The sequence shown here is derived from an EMBL/GenBank/DDBJ whole genome shotgun (WGS) entry which is preliminary data.</text>
</comment>
<protein>
    <recommendedName>
        <fullName evidence="3">AbiJ-NTD3 domain-containing protein</fullName>
    </recommendedName>
</protein>
<evidence type="ECO:0008006" key="3">
    <source>
        <dbReference type="Google" id="ProtNLM"/>
    </source>
</evidence>
<keyword evidence="2" id="KW-1185">Reference proteome</keyword>
<reference evidence="2" key="1">
    <citation type="journal article" date="2019" name="Int. J. Syst. Evol. Microbiol.">
        <title>The Global Catalogue of Microorganisms (GCM) 10K type strain sequencing project: providing services to taxonomists for standard genome sequencing and annotation.</title>
        <authorList>
            <consortium name="The Broad Institute Genomics Platform"/>
            <consortium name="The Broad Institute Genome Sequencing Center for Infectious Disease"/>
            <person name="Wu L."/>
            <person name="Ma J."/>
        </authorList>
    </citation>
    <scope>NUCLEOTIDE SEQUENCE [LARGE SCALE GENOMIC DNA]</scope>
    <source>
        <strain evidence="2">JCM 16259</strain>
    </source>
</reference>
<dbReference type="EMBL" id="BAAARE010000030">
    <property type="protein sequence ID" value="GAA2500600.1"/>
    <property type="molecule type" value="Genomic_DNA"/>
</dbReference>
<sequence>MISTAKPQSMRDAIASSVANNVKAYDIATWCASLGLADQAPDEDPYRSKFTYVKSRLIGLPMTELLKIARRLLDEWDDEALQELVTPTGLGGVDGEMRNLIFASTGPKPKIVLRDAINNTIEVVENGQYCLFYDRPLTDAGLTWSDMVEWWAVTHLDTTELSVAGHHLWRRMNQSLVDSEPERILFRTYTARYAGDPTVPALIPQVYLHYDPYVHRRGVAAPLFRQRMDFLLLLPGRRRVVLEVDGRHHYARTDGTADPGAYARMVAEDRMLRLLGYEVYRFGGAEFVDAETRSELLTRFFDDLLGQG</sequence>
<gene>
    <name evidence="1" type="ORF">GCM10009858_43630</name>
</gene>
<dbReference type="Proteomes" id="UP001500730">
    <property type="component" value="Unassembled WGS sequence"/>
</dbReference>
<name>A0ABP5ZL22_9MICO</name>
<organism evidence="1 2">
    <name type="scientific">Terrabacter carboxydivorans</name>
    <dbReference type="NCBI Taxonomy" id="619730"/>
    <lineage>
        <taxon>Bacteria</taxon>
        <taxon>Bacillati</taxon>
        <taxon>Actinomycetota</taxon>
        <taxon>Actinomycetes</taxon>
        <taxon>Micrococcales</taxon>
        <taxon>Intrasporangiaceae</taxon>
        <taxon>Terrabacter</taxon>
    </lineage>
</organism>
<evidence type="ECO:0000313" key="2">
    <source>
        <dbReference type="Proteomes" id="UP001500730"/>
    </source>
</evidence>